<gene>
    <name evidence="8" type="ORF">BSR29_00320</name>
</gene>
<feature type="transmembrane region" description="Helical" evidence="5">
    <location>
        <begin position="112"/>
        <end position="132"/>
    </location>
</feature>
<keyword evidence="4 5" id="KW-0472">Membrane</keyword>
<name>A0A1Q5PPK2_9ACTO</name>
<keyword evidence="2 5" id="KW-0812">Transmembrane</keyword>
<dbReference type="InterPro" id="IPR039421">
    <property type="entry name" value="Type_1_exporter"/>
</dbReference>
<keyword evidence="9" id="KW-1185">Reference proteome</keyword>
<feature type="transmembrane region" description="Helical" evidence="5">
    <location>
        <begin position="183"/>
        <end position="208"/>
    </location>
</feature>
<dbReference type="OrthoDB" id="4966664at2"/>
<dbReference type="PROSITE" id="PS00211">
    <property type="entry name" value="ABC_TRANSPORTER_1"/>
    <property type="match status" value="1"/>
</dbReference>
<evidence type="ECO:0000313" key="8">
    <source>
        <dbReference type="EMBL" id="OKL49449.1"/>
    </source>
</evidence>
<dbReference type="SUPFAM" id="SSF90123">
    <property type="entry name" value="ABC transporter transmembrane region"/>
    <property type="match status" value="1"/>
</dbReference>
<evidence type="ECO:0008006" key="10">
    <source>
        <dbReference type="Google" id="ProtNLM"/>
    </source>
</evidence>
<proteinExistence type="predicted"/>
<dbReference type="Gene3D" id="1.20.1560.10">
    <property type="entry name" value="ABC transporter type 1, transmembrane domain"/>
    <property type="match status" value="1"/>
</dbReference>
<dbReference type="GO" id="GO:0005524">
    <property type="term" value="F:ATP binding"/>
    <property type="evidence" value="ECO:0007669"/>
    <property type="project" value="InterPro"/>
</dbReference>
<dbReference type="PROSITE" id="PS50929">
    <property type="entry name" value="ABC_TM1F"/>
    <property type="match status" value="1"/>
</dbReference>
<dbReference type="Pfam" id="PF00005">
    <property type="entry name" value="ABC_tran"/>
    <property type="match status" value="1"/>
</dbReference>
<keyword evidence="3 5" id="KW-1133">Transmembrane helix</keyword>
<evidence type="ECO:0000313" key="9">
    <source>
        <dbReference type="Proteomes" id="UP000186785"/>
    </source>
</evidence>
<dbReference type="InterPro" id="IPR027417">
    <property type="entry name" value="P-loop_NTPase"/>
</dbReference>
<reference evidence="8 9" key="1">
    <citation type="submission" date="2016-11" db="EMBL/GenBank/DDBJ databases">
        <title>Actinomyces gypaetusis sp. nov. isolated from the vulture Gypaetus barbatus in Qinghai Tibet Plateau China.</title>
        <authorList>
            <person name="Meng X."/>
        </authorList>
    </citation>
    <scope>NUCLEOTIDE SEQUENCE [LARGE SCALE GENOMIC DNA]</scope>
    <source>
        <strain evidence="8 9">VUL4_2</strain>
    </source>
</reference>
<evidence type="ECO:0000259" key="6">
    <source>
        <dbReference type="PROSITE" id="PS50893"/>
    </source>
</evidence>
<dbReference type="Pfam" id="PF00664">
    <property type="entry name" value="ABC_membrane"/>
    <property type="match status" value="1"/>
</dbReference>
<evidence type="ECO:0000256" key="5">
    <source>
        <dbReference type="SAM" id="Phobius"/>
    </source>
</evidence>
<evidence type="ECO:0000256" key="2">
    <source>
        <dbReference type="ARBA" id="ARBA00022692"/>
    </source>
</evidence>
<dbReference type="AlphaFoldDB" id="A0A1Q5PPK2"/>
<organism evidence="8 9">
    <name type="scientific">Boudabousia liubingyangii</name>
    <dbReference type="NCBI Taxonomy" id="1921764"/>
    <lineage>
        <taxon>Bacteria</taxon>
        <taxon>Bacillati</taxon>
        <taxon>Actinomycetota</taxon>
        <taxon>Actinomycetes</taxon>
        <taxon>Actinomycetales</taxon>
        <taxon>Actinomycetaceae</taxon>
        <taxon>Boudabousia</taxon>
    </lineage>
</organism>
<feature type="transmembrane region" description="Helical" evidence="5">
    <location>
        <begin position="74"/>
        <end position="100"/>
    </location>
</feature>
<dbReference type="GO" id="GO:0005886">
    <property type="term" value="C:plasma membrane"/>
    <property type="evidence" value="ECO:0007669"/>
    <property type="project" value="UniProtKB-SubCell"/>
</dbReference>
<dbReference type="EMBL" id="MQSV01000001">
    <property type="protein sequence ID" value="OKL49449.1"/>
    <property type="molecule type" value="Genomic_DNA"/>
</dbReference>
<accession>A0A1Q5PPK2</accession>
<dbReference type="InterPro" id="IPR011527">
    <property type="entry name" value="ABC1_TM_dom"/>
</dbReference>
<dbReference type="SUPFAM" id="SSF52540">
    <property type="entry name" value="P-loop containing nucleoside triphosphate hydrolases"/>
    <property type="match status" value="1"/>
</dbReference>
<sequence length="656" mass="69653">MSPEQSVGREKPIFPAPAGSPYIAQAQRLKLEVPPVVPQPRFAPKILDTPELVEEIGDSPKGILWHLVKKNRKALALSFITALGLRLSGLAMPIIVGKIIDSGIEKGLGPHLIPWSVALLVAIILTGIFWSVDQLGNVALNFRNSTYIGNAVGQKALTNGIATSRKVGTGDVLTAATDDASNIAGLFVFLPAFFAACVTIVIIGWIMIRSSLMLGLIVMIGMPLVIFLITRLAVPLSRKMKTAQNSRAQLNTTANDAILGLRILRGLGGEDRFCDTYREASQATRDKGVKVVPLNATMLTLRISAPAVFQTLIIAIGAWQVYAGNLSAGTLIAFFGMTTYLQAATNTIISATMNYVSAKVSAGRISKILEIPPMFPNPQAGQAAPAGIAGTTLEIPNTQVSVAPGTYTAITGPDLSAADVHAQNLARLHPGTTATLGSVPLASLPLKTVRNLVTYSHGEAEIFAGSLRQNLLGAKAQTPPVMTAQEVMADYTLQMSPQSEQVRLPDWQNHDHDPQLWKALEAAACADITSSLGDDLDGMLLEKGRNLSGGQRQRLALARALATGAPILILVEPTSALDANTENRIGENLAECRKGKTTVLISSSPLLLQHADRVIVLDREGKYLGAGTHHELMAAPAGDTAGDTYRQLMARAGENV</sequence>
<dbReference type="InterPro" id="IPR017871">
    <property type="entry name" value="ABC_transporter-like_CS"/>
</dbReference>
<dbReference type="STRING" id="1921764.BSR28_02160"/>
<feature type="domain" description="ABC transmembrane type-1" evidence="7">
    <location>
        <begin position="76"/>
        <end position="357"/>
    </location>
</feature>
<dbReference type="CDD" id="cd07346">
    <property type="entry name" value="ABC_6TM_exporters"/>
    <property type="match status" value="1"/>
</dbReference>
<dbReference type="PROSITE" id="PS50893">
    <property type="entry name" value="ABC_TRANSPORTER_2"/>
    <property type="match status" value="1"/>
</dbReference>
<evidence type="ECO:0000259" key="7">
    <source>
        <dbReference type="PROSITE" id="PS50929"/>
    </source>
</evidence>
<dbReference type="GO" id="GO:0015421">
    <property type="term" value="F:ABC-type oligopeptide transporter activity"/>
    <property type="evidence" value="ECO:0007669"/>
    <property type="project" value="TreeGrafter"/>
</dbReference>
<feature type="domain" description="ABC transporter" evidence="6">
    <location>
        <begin position="369"/>
        <end position="645"/>
    </location>
</feature>
<comment type="caution">
    <text evidence="8">The sequence shown here is derived from an EMBL/GenBank/DDBJ whole genome shotgun (WGS) entry which is preliminary data.</text>
</comment>
<dbReference type="Gene3D" id="3.40.50.300">
    <property type="entry name" value="P-loop containing nucleotide triphosphate hydrolases"/>
    <property type="match status" value="1"/>
</dbReference>
<evidence type="ECO:0000256" key="4">
    <source>
        <dbReference type="ARBA" id="ARBA00023136"/>
    </source>
</evidence>
<feature type="transmembrane region" description="Helical" evidence="5">
    <location>
        <begin position="214"/>
        <end position="234"/>
    </location>
</feature>
<protein>
    <recommendedName>
        <fullName evidence="10">ABC transporter ATP-binding protein</fullName>
    </recommendedName>
</protein>
<dbReference type="Proteomes" id="UP000186785">
    <property type="component" value="Unassembled WGS sequence"/>
</dbReference>
<dbReference type="PANTHER" id="PTHR43394">
    <property type="entry name" value="ATP-DEPENDENT PERMEASE MDL1, MITOCHONDRIAL"/>
    <property type="match status" value="1"/>
</dbReference>
<dbReference type="PANTHER" id="PTHR43394:SF1">
    <property type="entry name" value="ATP-BINDING CASSETTE SUB-FAMILY B MEMBER 10, MITOCHONDRIAL"/>
    <property type="match status" value="1"/>
</dbReference>
<evidence type="ECO:0000256" key="3">
    <source>
        <dbReference type="ARBA" id="ARBA00022989"/>
    </source>
</evidence>
<dbReference type="InterPro" id="IPR003439">
    <property type="entry name" value="ABC_transporter-like_ATP-bd"/>
</dbReference>
<dbReference type="RefSeq" id="WP_073708340.1">
    <property type="nucleotide sequence ID" value="NZ_MQSV01000001.1"/>
</dbReference>
<dbReference type="InterPro" id="IPR036640">
    <property type="entry name" value="ABC1_TM_sf"/>
</dbReference>
<dbReference type="GO" id="GO:0016887">
    <property type="term" value="F:ATP hydrolysis activity"/>
    <property type="evidence" value="ECO:0007669"/>
    <property type="project" value="InterPro"/>
</dbReference>
<comment type="subcellular location">
    <subcellularLocation>
        <location evidence="1">Cell membrane</location>
        <topology evidence="1">Multi-pass membrane protein</topology>
    </subcellularLocation>
</comment>
<evidence type="ECO:0000256" key="1">
    <source>
        <dbReference type="ARBA" id="ARBA00004651"/>
    </source>
</evidence>